<dbReference type="AlphaFoldDB" id="A0A1X0QQE4"/>
<dbReference type="VEuPathDB" id="FungiDB:BCV72DRAFT_252760"/>
<dbReference type="OrthoDB" id="312015at2759"/>
<protein>
    <submittedName>
        <fullName evidence="1">Uncharacterized protein</fullName>
    </submittedName>
</protein>
<name>A0A1X0QQE4_RHIZD</name>
<reference evidence="1" key="1">
    <citation type="journal article" date="2016" name="Proc. Natl. Acad. Sci. U.S.A.">
        <title>Lipid metabolic changes in an early divergent fungus govern the establishment of a mutualistic symbiosis with endobacteria.</title>
        <authorList>
            <person name="Lastovetsky O.A."/>
            <person name="Gaspar M.L."/>
            <person name="Mondo S.J."/>
            <person name="LaButti K.M."/>
            <person name="Sandor L."/>
            <person name="Grigoriev I.V."/>
            <person name="Henry S.A."/>
            <person name="Pawlowska T.E."/>
        </authorList>
    </citation>
    <scope>NUCLEOTIDE SEQUENCE [LARGE SCALE GENOMIC DNA]</scope>
    <source>
        <strain evidence="1">ATCC 52814</strain>
    </source>
</reference>
<evidence type="ECO:0000313" key="1">
    <source>
        <dbReference type="EMBL" id="ORE01980.1"/>
    </source>
</evidence>
<proteinExistence type="predicted"/>
<accession>A0A1X0QQE4</accession>
<organism evidence="1">
    <name type="scientific">Rhizopus microsporus var. microsporus</name>
    <dbReference type="NCBI Taxonomy" id="86635"/>
    <lineage>
        <taxon>Eukaryota</taxon>
        <taxon>Fungi</taxon>
        <taxon>Fungi incertae sedis</taxon>
        <taxon>Mucoromycota</taxon>
        <taxon>Mucoromycotina</taxon>
        <taxon>Mucoromycetes</taxon>
        <taxon>Mucorales</taxon>
        <taxon>Mucorineae</taxon>
        <taxon>Rhizopodaceae</taxon>
        <taxon>Rhizopus</taxon>
    </lineage>
</organism>
<dbReference type="EMBL" id="KV922083">
    <property type="protein sequence ID" value="ORE01980.1"/>
    <property type="molecule type" value="Genomic_DNA"/>
</dbReference>
<gene>
    <name evidence="1" type="ORF">BCV72DRAFT_252760</name>
</gene>
<dbReference type="Proteomes" id="UP000242414">
    <property type="component" value="Unassembled WGS sequence"/>
</dbReference>
<sequence>MKIEYEGKMQVYKRFEQGGFFDTVMPQPEPVVLSDSESSVTELDLENIAKYKTIRKRIMRDRRKITEAAEELGKQRAQLEVTIHS</sequence>